<dbReference type="InterPro" id="IPR018060">
    <property type="entry name" value="HTH_AraC"/>
</dbReference>
<protein>
    <submittedName>
        <fullName evidence="6">AraC family transcriptional regulator</fullName>
    </submittedName>
    <submittedName>
        <fullName evidence="5">AraC-like DNA-binding protein</fullName>
    </submittedName>
</protein>
<dbReference type="EMBL" id="SOPX01000002">
    <property type="protein sequence ID" value="TFB30982.1"/>
    <property type="molecule type" value="Genomic_DNA"/>
</dbReference>
<evidence type="ECO:0000256" key="1">
    <source>
        <dbReference type="ARBA" id="ARBA00023015"/>
    </source>
</evidence>
<evidence type="ECO:0000313" key="7">
    <source>
        <dbReference type="Proteomes" id="UP000273898"/>
    </source>
</evidence>
<dbReference type="PANTHER" id="PTHR43280">
    <property type="entry name" value="ARAC-FAMILY TRANSCRIPTIONAL REGULATOR"/>
    <property type="match status" value="1"/>
</dbReference>
<keyword evidence="2 5" id="KW-0238">DNA-binding</keyword>
<reference evidence="5 7" key="1">
    <citation type="submission" date="2018-10" db="EMBL/GenBank/DDBJ databases">
        <title>Genomic Encyclopedia of Archaeal and Bacterial Type Strains, Phase II (KMG-II): from individual species to whole genera.</title>
        <authorList>
            <person name="Goeker M."/>
        </authorList>
    </citation>
    <scope>NUCLEOTIDE SEQUENCE [LARGE SCALE GENOMIC DNA]</scope>
    <source>
        <strain evidence="5 7">DSM 19624</strain>
    </source>
</reference>
<keyword evidence="3" id="KW-0804">Transcription</keyword>
<feature type="domain" description="HTH araC/xylS-type" evidence="4">
    <location>
        <begin position="226"/>
        <end position="325"/>
    </location>
</feature>
<dbReference type="EMBL" id="RCCK01000010">
    <property type="protein sequence ID" value="RLJ79656.1"/>
    <property type="molecule type" value="Genomic_DNA"/>
</dbReference>
<comment type="caution">
    <text evidence="5">The sequence shown here is derived from an EMBL/GenBank/DDBJ whole genome shotgun (WGS) entry which is preliminary data.</text>
</comment>
<evidence type="ECO:0000256" key="2">
    <source>
        <dbReference type="ARBA" id="ARBA00023125"/>
    </source>
</evidence>
<dbReference type="SUPFAM" id="SSF46689">
    <property type="entry name" value="Homeodomain-like"/>
    <property type="match status" value="1"/>
</dbReference>
<dbReference type="SMART" id="SM00342">
    <property type="entry name" value="HTH_ARAC"/>
    <property type="match status" value="1"/>
</dbReference>
<organism evidence="5 7">
    <name type="scientific">Pedobacter alluvionis</name>
    <dbReference type="NCBI Taxonomy" id="475253"/>
    <lineage>
        <taxon>Bacteria</taxon>
        <taxon>Pseudomonadati</taxon>
        <taxon>Bacteroidota</taxon>
        <taxon>Sphingobacteriia</taxon>
        <taxon>Sphingobacteriales</taxon>
        <taxon>Sphingobacteriaceae</taxon>
        <taxon>Pedobacter</taxon>
    </lineage>
</organism>
<evidence type="ECO:0000256" key="3">
    <source>
        <dbReference type="ARBA" id="ARBA00023163"/>
    </source>
</evidence>
<accession>A0A497YB09</accession>
<evidence type="ECO:0000313" key="8">
    <source>
        <dbReference type="Proteomes" id="UP000297429"/>
    </source>
</evidence>
<evidence type="ECO:0000259" key="4">
    <source>
        <dbReference type="PROSITE" id="PS01124"/>
    </source>
</evidence>
<dbReference type="OrthoDB" id="1189000at2"/>
<evidence type="ECO:0000313" key="5">
    <source>
        <dbReference type="EMBL" id="RLJ79656.1"/>
    </source>
</evidence>
<dbReference type="PROSITE" id="PS01124">
    <property type="entry name" value="HTH_ARAC_FAMILY_2"/>
    <property type="match status" value="1"/>
</dbReference>
<dbReference type="GO" id="GO:0043565">
    <property type="term" value="F:sequence-specific DNA binding"/>
    <property type="evidence" value="ECO:0007669"/>
    <property type="project" value="InterPro"/>
</dbReference>
<reference evidence="6 8" key="2">
    <citation type="submission" date="2019-03" db="EMBL/GenBank/DDBJ databases">
        <authorList>
            <person name="He R.-H."/>
        </authorList>
    </citation>
    <scope>NUCLEOTIDE SEQUENCE [LARGE SCALE GENOMIC DNA]</scope>
    <source>
        <strain evidence="6 8">DSM 19624</strain>
    </source>
</reference>
<dbReference type="Gene3D" id="1.10.10.60">
    <property type="entry name" value="Homeodomain-like"/>
    <property type="match status" value="1"/>
</dbReference>
<gene>
    <name evidence="5" type="ORF">BCL90_0363</name>
    <name evidence="6" type="ORF">E3V97_10170</name>
</gene>
<dbReference type="Proteomes" id="UP000273898">
    <property type="component" value="Unassembled WGS sequence"/>
</dbReference>
<proteinExistence type="predicted"/>
<dbReference type="InterPro" id="IPR018062">
    <property type="entry name" value="HTH_AraC-typ_CS"/>
</dbReference>
<name>A0A497YB09_9SPHI</name>
<dbReference type="PROSITE" id="PS00041">
    <property type="entry name" value="HTH_ARAC_FAMILY_1"/>
    <property type="match status" value="1"/>
</dbReference>
<sequence length="326" mass="37740">MREVIQHHGVDLSWTEDLSVQLNGYVDGNFICIPEELQSGTCYAIKVNEYISVYVTDVTYNTSMVFRYRNKSSDFVTLHYDFTEGNAVIILNEELKSVGRWAYNEAFVDSCMDVDYEIKKGSKVYSITIFILKEEIKRQLSFIPQFDQILGALFDPEQNTFIRFSRGSNRSWWIADELRKANQQDPLYETLLKGIVYSLLSEYMDGILTQEILIEKVSKEDLVGIIESQSFLIAALRRPFPGIKELSARACMSETKYKTLFKKITGNTANSFFLENKLFHAREMLETGLHTISEVADHFNFTTASHFTDQFKNLYNVPPKDYLNHF</sequence>
<dbReference type="RefSeq" id="WP_121282235.1">
    <property type="nucleotide sequence ID" value="NZ_RCCK01000010.1"/>
</dbReference>
<dbReference type="InterPro" id="IPR009057">
    <property type="entry name" value="Homeodomain-like_sf"/>
</dbReference>
<keyword evidence="1" id="KW-0805">Transcription regulation</keyword>
<evidence type="ECO:0000313" key="6">
    <source>
        <dbReference type="EMBL" id="TFB30982.1"/>
    </source>
</evidence>
<keyword evidence="8" id="KW-1185">Reference proteome</keyword>
<dbReference type="Proteomes" id="UP000297429">
    <property type="component" value="Unassembled WGS sequence"/>
</dbReference>
<dbReference type="Pfam" id="PF12833">
    <property type="entry name" value="HTH_18"/>
    <property type="match status" value="1"/>
</dbReference>
<dbReference type="PANTHER" id="PTHR43280:SF30">
    <property type="entry name" value="MMSAB OPERON REGULATORY PROTEIN"/>
    <property type="match status" value="1"/>
</dbReference>
<dbReference type="GO" id="GO:0003700">
    <property type="term" value="F:DNA-binding transcription factor activity"/>
    <property type="evidence" value="ECO:0007669"/>
    <property type="project" value="InterPro"/>
</dbReference>
<dbReference type="AlphaFoldDB" id="A0A497YB09"/>